<organism evidence="1 2">
    <name type="scientific">Macrophomina phaseolina</name>
    <dbReference type="NCBI Taxonomy" id="35725"/>
    <lineage>
        <taxon>Eukaryota</taxon>
        <taxon>Fungi</taxon>
        <taxon>Dikarya</taxon>
        <taxon>Ascomycota</taxon>
        <taxon>Pezizomycotina</taxon>
        <taxon>Dothideomycetes</taxon>
        <taxon>Dothideomycetes incertae sedis</taxon>
        <taxon>Botryosphaeriales</taxon>
        <taxon>Botryosphaeriaceae</taxon>
        <taxon>Macrophomina</taxon>
    </lineage>
</organism>
<sequence length="252" mass="28777">MSTSSTHKSKKHIFVPQLDSDKCLARTLLERFPEATTVHEALGLFHRDYPDRLSDEDAEQVHSRIIDLAENGLGPDIRNQVLAVFALTAVSINSQSVFYIPISYFSGITDGNGIFYFDNGFIRVYSQLREYIADRWSRDDYKAAVITEFLQYLAEASKDGFTDVRWLKQPLSHDIVMEIINKRSTGMITEREYSRFLEAAEAFQEIRVDKAGAHLKGVLEQSKVLLRPVLRARWVKCPSCMHLVYVPPDVVS</sequence>
<protein>
    <submittedName>
        <fullName evidence="1">Uncharacterized protein</fullName>
    </submittedName>
</protein>
<dbReference type="Proteomes" id="UP000774617">
    <property type="component" value="Unassembled WGS sequence"/>
</dbReference>
<accession>A0ABQ8FQW8</accession>
<proteinExistence type="predicted"/>
<reference evidence="1 2" key="1">
    <citation type="journal article" date="2021" name="Nat. Commun.">
        <title>Genetic determinants of endophytism in the Arabidopsis root mycobiome.</title>
        <authorList>
            <person name="Mesny F."/>
            <person name="Miyauchi S."/>
            <person name="Thiergart T."/>
            <person name="Pickel B."/>
            <person name="Atanasova L."/>
            <person name="Karlsson M."/>
            <person name="Huettel B."/>
            <person name="Barry K.W."/>
            <person name="Haridas S."/>
            <person name="Chen C."/>
            <person name="Bauer D."/>
            <person name="Andreopoulos W."/>
            <person name="Pangilinan J."/>
            <person name="LaButti K."/>
            <person name="Riley R."/>
            <person name="Lipzen A."/>
            <person name="Clum A."/>
            <person name="Drula E."/>
            <person name="Henrissat B."/>
            <person name="Kohler A."/>
            <person name="Grigoriev I.V."/>
            <person name="Martin F.M."/>
            <person name="Hacquard S."/>
        </authorList>
    </citation>
    <scope>NUCLEOTIDE SEQUENCE [LARGE SCALE GENOMIC DNA]</scope>
    <source>
        <strain evidence="1 2">MPI-SDFR-AT-0080</strain>
    </source>
</reference>
<comment type="caution">
    <text evidence="1">The sequence shown here is derived from an EMBL/GenBank/DDBJ whole genome shotgun (WGS) entry which is preliminary data.</text>
</comment>
<keyword evidence="2" id="KW-1185">Reference proteome</keyword>
<name>A0ABQ8FQW8_9PEZI</name>
<dbReference type="EMBL" id="JAGTJR010000082">
    <property type="protein sequence ID" value="KAH7014040.1"/>
    <property type="molecule type" value="Genomic_DNA"/>
</dbReference>
<evidence type="ECO:0000313" key="2">
    <source>
        <dbReference type="Proteomes" id="UP000774617"/>
    </source>
</evidence>
<evidence type="ECO:0000313" key="1">
    <source>
        <dbReference type="EMBL" id="KAH7014040.1"/>
    </source>
</evidence>
<gene>
    <name evidence="1" type="ORF">B0J12DRAFT_705845</name>
</gene>